<protein>
    <submittedName>
        <fullName evidence="2">Uncharacterized protein</fullName>
    </submittedName>
</protein>
<sequence>MKKRMAVGIAGTALAIGVGTSAGVTGYMIGHHTAAPAATWRIEPSDIERAVGEYLRQQQWEATKRQVMQPDISSSDDLLTPRRPIARNAAGDGSDWCREGHLHRDLTKQQTYTGGR</sequence>
<dbReference type="AlphaFoldDB" id="A0A5C7Y2X8"/>
<comment type="caution">
    <text evidence="2">The sequence shown here is derived from an EMBL/GenBank/DDBJ whole genome shotgun (WGS) entry which is preliminary data.</text>
</comment>
<name>A0A5C7Y2X8_9MYCO</name>
<dbReference type="Proteomes" id="UP000321797">
    <property type="component" value="Unassembled WGS sequence"/>
</dbReference>
<feature type="region of interest" description="Disordered" evidence="1">
    <location>
        <begin position="65"/>
        <end position="102"/>
    </location>
</feature>
<organism evidence="2 3">
    <name type="scientific">Mycolicibacter arupensis</name>
    <dbReference type="NCBI Taxonomy" id="342002"/>
    <lineage>
        <taxon>Bacteria</taxon>
        <taxon>Bacillati</taxon>
        <taxon>Actinomycetota</taxon>
        <taxon>Actinomycetes</taxon>
        <taxon>Mycobacteriales</taxon>
        <taxon>Mycobacteriaceae</taxon>
        <taxon>Mycolicibacter</taxon>
    </lineage>
</organism>
<dbReference type="EMBL" id="SSGD01000061">
    <property type="protein sequence ID" value="TXI55932.1"/>
    <property type="molecule type" value="Genomic_DNA"/>
</dbReference>
<evidence type="ECO:0000313" key="2">
    <source>
        <dbReference type="EMBL" id="TXI55932.1"/>
    </source>
</evidence>
<evidence type="ECO:0000256" key="1">
    <source>
        <dbReference type="SAM" id="MobiDB-lite"/>
    </source>
</evidence>
<proteinExistence type="predicted"/>
<reference evidence="2 3" key="1">
    <citation type="submission" date="2018-09" db="EMBL/GenBank/DDBJ databases">
        <title>Metagenome Assembled Genomes from an Advanced Water Purification Facility.</title>
        <authorList>
            <person name="Stamps B.W."/>
            <person name="Spear J.R."/>
        </authorList>
    </citation>
    <scope>NUCLEOTIDE SEQUENCE [LARGE SCALE GENOMIC DNA]</scope>
    <source>
        <strain evidence="2">Bin_29_2</strain>
    </source>
</reference>
<dbReference type="RefSeq" id="WP_276760806.1">
    <property type="nucleotide sequence ID" value="NZ_SSGD01000061.1"/>
</dbReference>
<evidence type="ECO:0000313" key="3">
    <source>
        <dbReference type="Proteomes" id="UP000321797"/>
    </source>
</evidence>
<accession>A0A5C7Y2X8</accession>
<gene>
    <name evidence="2" type="ORF">E6Q54_11945</name>
</gene>